<dbReference type="EMBL" id="CP062960">
    <property type="protein sequence ID" value="QOW64699.1"/>
    <property type="molecule type" value="Genomic_DNA"/>
</dbReference>
<dbReference type="RefSeq" id="WP_193836753.1">
    <property type="nucleotide sequence ID" value="NZ_CP062960.1"/>
</dbReference>
<dbReference type="Pfam" id="PF01527">
    <property type="entry name" value="HTH_Tnp_1"/>
    <property type="match status" value="1"/>
</dbReference>
<gene>
    <name evidence="1" type="ORF">IDM49_11390</name>
</gene>
<evidence type="ECO:0000313" key="1">
    <source>
        <dbReference type="EMBL" id="QOW64699.1"/>
    </source>
</evidence>
<dbReference type="InterPro" id="IPR009057">
    <property type="entry name" value="Homeodomain-like_sf"/>
</dbReference>
<dbReference type="Proteomes" id="UP000516404">
    <property type="component" value="Plasmid p1"/>
</dbReference>
<dbReference type="KEGG" id="rter:IDM49_11390"/>
<dbReference type="AlphaFoldDB" id="A0A7S6WWC9"/>
<evidence type="ECO:0000313" key="2">
    <source>
        <dbReference type="Proteomes" id="UP000516404"/>
    </source>
</evidence>
<dbReference type="GO" id="GO:0004803">
    <property type="term" value="F:transposase activity"/>
    <property type="evidence" value="ECO:0007669"/>
    <property type="project" value="InterPro"/>
</dbReference>
<keyword evidence="1" id="KW-0614">Plasmid</keyword>
<reference evidence="1 2" key="1">
    <citation type="submission" date="2020-09" db="EMBL/GenBank/DDBJ databases">
        <title>Investigation of environmental microbes.</title>
        <authorList>
            <person name="Ou Y."/>
            <person name="Kang Q."/>
        </authorList>
    </citation>
    <scope>NUCLEOTIDE SEQUENCE [LARGE SCALE GENOMIC DNA]</scope>
    <source>
        <strain evidence="1 2">KJZ-14</strain>
        <plasmid evidence="1 2">p1</plasmid>
    </source>
</reference>
<dbReference type="InterPro" id="IPR002514">
    <property type="entry name" value="Transposase_8"/>
</dbReference>
<name>A0A7S6WWC9_9MICC</name>
<keyword evidence="2" id="KW-1185">Reference proteome</keyword>
<geneLocation type="plasmid" evidence="1 2">
    <name>p1</name>
</geneLocation>
<dbReference type="Gene3D" id="1.10.10.60">
    <property type="entry name" value="Homeodomain-like"/>
    <property type="match status" value="1"/>
</dbReference>
<proteinExistence type="predicted"/>
<organism evidence="1 2">
    <name type="scientific">Rothia terrae</name>
    <dbReference type="NCBI Taxonomy" id="396015"/>
    <lineage>
        <taxon>Bacteria</taxon>
        <taxon>Bacillati</taxon>
        <taxon>Actinomycetota</taxon>
        <taxon>Actinomycetes</taxon>
        <taxon>Micrococcales</taxon>
        <taxon>Micrococcaceae</taxon>
        <taxon>Rothia</taxon>
    </lineage>
</organism>
<dbReference type="SUPFAM" id="SSF46689">
    <property type="entry name" value="Homeodomain-like"/>
    <property type="match status" value="1"/>
</dbReference>
<protein>
    <submittedName>
        <fullName evidence="1">Transposase</fullName>
    </submittedName>
</protein>
<accession>A0A7S6WWC9</accession>
<dbReference type="GeneID" id="96624840"/>
<sequence>MKGIEMIRPRKTNDPEFRLMAVKMVIDNNQQIASVARELGINENTLGRWVLRYRIMRERNKDPKLDSLFALNQQTPPPAHWIDQTLPWVEDRGESQISKESQKFSMPTELELLQQENRILRERNKTLLKLLVQD</sequence>
<dbReference type="GO" id="GO:0003677">
    <property type="term" value="F:DNA binding"/>
    <property type="evidence" value="ECO:0007669"/>
    <property type="project" value="InterPro"/>
</dbReference>
<dbReference type="GO" id="GO:0006313">
    <property type="term" value="P:DNA transposition"/>
    <property type="evidence" value="ECO:0007669"/>
    <property type="project" value="InterPro"/>
</dbReference>